<gene>
    <name evidence="2" type="ORF">METZ01_LOCUS483478</name>
</gene>
<dbReference type="AlphaFoldDB" id="A0A383CER4"/>
<organism evidence="2">
    <name type="scientific">marine metagenome</name>
    <dbReference type="NCBI Taxonomy" id="408172"/>
    <lineage>
        <taxon>unclassified sequences</taxon>
        <taxon>metagenomes</taxon>
        <taxon>ecological metagenomes</taxon>
    </lineage>
</organism>
<name>A0A383CER4_9ZZZZ</name>
<reference evidence="2" key="1">
    <citation type="submission" date="2018-05" db="EMBL/GenBank/DDBJ databases">
        <authorList>
            <person name="Lanie J.A."/>
            <person name="Ng W.-L."/>
            <person name="Kazmierczak K.M."/>
            <person name="Andrzejewski T.M."/>
            <person name="Davidsen T.M."/>
            <person name="Wayne K.J."/>
            <person name="Tettelin H."/>
            <person name="Glass J.I."/>
            <person name="Rusch D."/>
            <person name="Podicherti R."/>
            <person name="Tsui H.-C.T."/>
            <person name="Winkler M.E."/>
        </authorList>
    </citation>
    <scope>NUCLEOTIDE SEQUENCE</scope>
</reference>
<protein>
    <recommendedName>
        <fullName evidence="1">DUF6538 domain-containing protein</fullName>
    </recommendedName>
</protein>
<evidence type="ECO:0000259" key="1">
    <source>
        <dbReference type="Pfam" id="PF20172"/>
    </source>
</evidence>
<dbReference type="Pfam" id="PF20172">
    <property type="entry name" value="DUF6538"/>
    <property type="match status" value="1"/>
</dbReference>
<feature type="non-terminal residue" evidence="2">
    <location>
        <position position="241"/>
    </location>
</feature>
<dbReference type="InterPro" id="IPR046668">
    <property type="entry name" value="DUF6538"/>
</dbReference>
<feature type="non-terminal residue" evidence="2">
    <location>
        <position position="1"/>
    </location>
</feature>
<proteinExistence type="predicted"/>
<dbReference type="EMBL" id="UINC01208199">
    <property type="protein sequence ID" value="SVE30624.1"/>
    <property type="molecule type" value="Genomic_DNA"/>
</dbReference>
<accession>A0A383CER4</accession>
<sequence>TPLFGFTLTVGMGKRCKPNFLRKHRNSSCYHFRVCIPLDLQEHFKDKKDFTISLRTGVYRDASRTATKLYTLSQIIFDKIRMQEIDLDHEGVKKILMVEITRNIKHSQLTKWDATSDVKKYGSLLKIAKDEESQSDDYLIEKVDSRIEQHLKNLGYRTSKKSYEYKQLRANFIQLWTLRNELKEQMLLSADGTNLDQLFFQKCNESFGLDLPVNIQNVSQSLPSNITPSTQEVVDEIETEK</sequence>
<evidence type="ECO:0000313" key="2">
    <source>
        <dbReference type="EMBL" id="SVE30624.1"/>
    </source>
</evidence>
<feature type="domain" description="DUF6538" evidence="1">
    <location>
        <begin position="24"/>
        <end position="81"/>
    </location>
</feature>